<proteinExistence type="predicted"/>
<dbReference type="AlphaFoldDB" id="B0BYS5"/>
<keyword evidence="2" id="KW-1185">Reference proteome</keyword>
<sequence>MSSPRLDIDQVLQTYRLPGLHPDLQPYLSEKGLHHPLVHFEWAISPRLHARLNKIYQYRKTSAARKLEPNLWQSFYPDLDLFERLHNFYFEELDKPDFPQRDPKYFEMLGQIWTNPESLGQSSSFLELTLGTMVGLPLSKHVHHMMTSAEQKKLTVLPKELTVFRGHDHPLLHGISWTLNLDIALQFAVGSPHQSSVSIGTVQKSDVIALIDRWDEDELIVLTRDVYDIETYPIDDRWCPIERIAPWQKS</sequence>
<organism evidence="1 2">
    <name type="scientific">Acaryochloris marina (strain MBIC 11017)</name>
    <dbReference type="NCBI Taxonomy" id="329726"/>
    <lineage>
        <taxon>Bacteria</taxon>
        <taxon>Bacillati</taxon>
        <taxon>Cyanobacteriota</taxon>
        <taxon>Cyanophyceae</taxon>
        <taxon>Acaryochloridales</taxon>
        <taxon>Acaryochloridaceae</taxon>
        <taxon>Acaryochloris</taxon>
    </lineage>
</organism>
<dbReference type="HOGENOM" id="CLU_1109557_0_0_3"/>
<gene>
    <name evidence="1" type="ordered locus">AM1_2076</name>
</gene>
<dbReference type="OrthoDB" id="7069048at2"/>
<name>B0BYS5_ACAM1</name>
<dbReference type="Proteomes" id="UP000000268">
    <property type="component" value="Chromosome"/>
</dbReference>
<dbReference type="EMBL" id="CP000828">
    <property type="protein sequence ID" value="ABW27091.1"/>
    <property type="molecule type" value="Genomic_DNA"/>
</dbReference>
<accession>B0BYS5</accession>
<dbReference type="KEGG" id="amr:AM1_2076"/>
<dbReference type="RefSeq" id="WP_012162580.1">
    <property type="nucleotide sequence ID" value="NC_009925.1"/>
</dbReference>
<dbReference type="STRING" id="329726.AM1_2076"/>
<evidence type="ECO:0000313" key="1">
    <source>
        <dbReference type="EMBL" id="ABW27091.1"/>
    </source>
</evidence>
<evidence type="ECO:0000313" key="2">
    <source>
        <dbReference type="Proteomes" id="UP000000268"/>
    </source>
</evidence>
<protein>
    <submittedName>
        <fullName evidence="1">Uncharacterized protein</fullName>
    </submittedName>
</protein>
<reference evidence="1 2" key="1">
    <citation type="journal article" date="2008" name="Proc. Natl. Acad. Sci. U.S.A.">
        <title>Niche adaptation and genome expansion in the chlorophyll d-producing cyanobacterium Acaryochloris marina.</title>
        <authorList>
            <person name="Swingley W.D."/>
            <person name="Chen M."/>
            <person name="Cheung P.C."/>
            <person name="Conrad A.L."/>
            <person name="Dejesa L.C."/>
            <person name="Hao J."/>
            <person name="Honchak B.M."/>
            <person name="Karbach L.E."/>
            <person name="Kurdoglu A."/>
            <person name="Lahiri S."/>
            <person name="Mastrian S.D."/>
            <person name="Miyashita H."/>
            <person name="Page L."/>
            <person name="Ramakrishna P."/>
            <person name="Satoh S."/>
            <person name="Sattley W.M."/>
            <person name="Shimada Y."/>
            <person name="Taylor H.L."/>
            <person name="Tomo T."/>
            <person name="Tsuchiya T."/>
            <person name="Wang Z.T."/>
            <person name="Raymond J."/>
            <person name="Mimuro M."/>
            <person name="Blankenship R.E."/>
            <person name="Touchman J.W."/>
        </authorList>
    </citation>
    <scope>NUCLEOTIDE SEQUENCE [LARGE SCALE GENOMIC DNA]</scope>
    <source>
        <strain evidence="2">MBIC 11017</strain>
    </source>
</reference>